<dbReference type="Proteomes" id="UP001620397">
    <property type="component" value="Unassembled WGS sequence"/>
</dbReference>
<feature type="chain" id="PRO_5046756258" evidence="1">
    <location>
        <begin position="25"/>
        <end position="551"/>
    </location>
</feature>
<dbReference type="RefSeq" id="WP_404539335.1">
    <property type="nucleotide sequence ID" value="NZ_JADIKL010000005.1"/>
</dbReference>
<dbReference type="Pfam" id="PF00756">
    <property type="entry name" value="Esterase"/>
    <property type="match status" value="1"/>
</dbReference>
<accession>A0ABW8KGK7</accession>
<dbReference type="InterPro" id="IPR029058">
    <property type="entry name" value="AB_hydrolase_fold"/>
</dbReference>
<keyword evidence="3" id="KW-1185">Reference proteome</keyword>
<protein>
    <submittedName>
        <fullName evidence="2">Enterochelin esterase</fullName>
    </submittedName>
</protein>
<dbReference type="EMBL" id="JADIKL010000005">
    <property type="protein sequence ID" value="MFK2931256.1"/>
    <property type="molecule type" value="Genomic_DNA"/>
</dbReference>
<gene>
    <name evidence="2" type="ORF">ISP14_10675</name>
</gene>
<reference evidence="2 3" key="1">
    <citation type="submission" date="2020-10" db="EMBL/GenBank/DDBJ databases">
        <title>Phylogeny of dyella-like bacteria.</title>
        <authorList>
            <person name="Fu J."/>
        </authorList>
    </citation>
    <scope>NUCLEOTIDE SEQUENCE [LARGE SCALE GENOMIC DNA]</scope>
    <source>
        <strain evidence="2 3">DKC-1</strain>
    </source>
</reference>
<evidence type="ECO:0000313" key="2">
    <source>
        <dbReference type="EMBL" id="MFK2931256.1"/>
    </source>
</evidence>
<evidence type="ECO:0000313" key="3">
    <source>
        <dbReference type="Proteomes" id="UP001620397"/>
    </source>
</evidence>
<dbReference type="InterPro" id="IPR050583">
    <property type="entry name" value="Mycobacterial_A85_antigen"/>
</dbReference>
<dbReference type="InterPro" id="IPR000801">
    <property type="entry name" value="Esterase-like"/>
</dbReference>
<keyword evidence="1" id="KW-0732">Signal</keyword>
<sequence length="551" mass="60677">MRSSRPVVATLLGCGLLFSATTFARDTAPAVPAHRFFHVQLGSTQTEPVSGRLLLFAIGAKDAEAAAKEQGGAGKVEEVDTSPFFPTQTAVAAREVGRLAPGQTIDIDADHTAFPQGWSQLAPGDYYVQAVLDVHHDYNYHGRDGGDLASKVVKLHLPMAATPDLTLTDTLPERKAWDIPKRYMSEASLKHMDEARQHTQSLDFVSPVLSTFWGRPIHMRGWVMLPPGYDPKAAATYPTVYFTHGYGGDANSLSGTAAMVYGATAEKQMPPMIWVFLDESSPTGTHEFADSVNNGPWGVALTTELIPQLEKTYRMDAKPSGRFLQGHSSGGWATLWLQTRYPKVFGGTWSTSPDPSDFHDFTGVDLYAPHANVYRKSDGTPYPLVRDHGKVLATFEQFARLERVLGAYGGQMGSFEWVFSPKGKDGRPQPMFDRDTGDVDPAVMAYWHDHYDIAHRLAQHWPELKPDLDGKIHLYVGTADTFYLDGAAHKLKALLDGLHAKSDIRFIPDRTHFDLYGIGKDRQGLLKDISWQMYTVARPHSALKPAAAAAP</sequence>
<comment type="caution">
    <text evidence="2">The sequence shown here is derived from an EMBL/GenBank/DDBJ whole genome shotgun (WGS) entry which is preliminary data.</text>
</comment>
<name>A0ABW8KGK7_9GAMM</name>
<proteinExistence type="predicted"/>
<evidence type="ECO:0000256" key="1">
    <source>
        <dbReference type="SAM" id="SignalP"/>
    </source>
</evidence>
<dbReference type="PANTHER" id="PTHR48098">
    <property type="entry name" value="ENTEROCHELIN ESTERASE-RELATED"/>
    <property type="match status" value="1"/>
</dbReference>
<dbReference type="SUPFAM" id="SSF53474">
    <property type="entry name" value="alpha/beta-Hydrolases"/>
    <property type="match status" value="1"/>
</dbReference>
<organism evidence="2 3">
    <name type="scientific">Dyella agri</name>
    <dbReference type="NCBI Taxonomy" id="1926869"/>
    <lineage>
        <taxon>Bacteria</taxon>
        <taxon>Pseudomonadati</taxon>
        <taxon>Pseudomonadota</taxon>
        <taxon>Gammaproteobacteria</taxon>
        <taxon>Lysobacterales</taxon>
        <taxon>Rhodanobacteraceae</taxon>
        <taxon>Dyella</taxon>
    </lineage>
</organism>
<dbReference type="Gene3D" id="3.40.50.1820">
    <property type="entry name" value="alpha/beta hydrolase"/>
    <property type="match status" value="1"/>
</dbReference>
<feature type="signal peptide" evidence="1">
    <location>
        <begin position="1"/>
        <end position="24"/>
    </location>
</feature>
<dbReference type="PANTHER" id="PTHR48098:SF3">
    <property type="entry name" value="IRON(III) ENTEROBACTIN ESTERASE"/>
    <property type="match status" value="1"/>
</dbReference>